<dbReference type="InterPro" id="IPR036388">
    <property type="entry name" value="WH-like_DNA-bd_sf"/>
</dbReference>
<keyword evidence="3" id="KW-0804">Transcription</keyword>
<reference evidence="7" key="1">
    <citation type="journal article" date="2019" name="Int. J. Syst. Evol. Microbiol.">
        <title>The Global Catalogue of Microorganisms (GCM) 10K type strain sequencing project: providing services to taxonomists for standard genome sequencing and annotation.</title>
        <authorList>
            <consortium name="The Broad Institute Genomics Platform"/>
            <consortium name="The Broad Institute Genome Sequencing Center for Infectious Disease"/>
            <person name="Wu L."/>
            <person name="Ma J."/>
        </authorList>
    </citation>
    <scope>NUCLEOTIDE SEQUENCE [LARGE SCALE GENOMIC DNA]</scope>
    <source>
        <strain evidence="7">GH52</strain>
    </source>
</reference>
<sequence length="283" mass="31235">MQTVGTTILLLESYMKSLTKTEQKVGKYIMAHADQVIYFSVTELAERADVGETTVLRLCRKLKFKGFQDFKLSLAQDLVKPIEHLHSEITEEDDIATLKSKVFSSHIAVLEHTRELLQEEQLLRVVDLIVQAESIHFFGVGSSGLTAAQAALSFLRIGKRSFAREDTHFQAIDAAMMTDRMVAIGLSISGSTKDTMEHLQLAKQAGAKVVAITSNARSPITKLADHTLLMVSRETPMQGSSMTAKISQLAVIDILNVAVALRMQEVAIATRERTAKAISDKMF</sequence>
<name>A0ABW4YIK0_9BACL</name>
<evidence type="ECO:0000313" key="6">
    <source>
        <dbReference type="EMBL" id="MFD2115516.1"/>
    </source>
</evidence>
<evidence type="ECO:0000259" key="4">
    <source>
        <dbReference type="PROSITE" id="PS51071"/>
    </source>
</evidence>
<evidence type="ECO:0000256" key="2">
    <source>
        <dbReference type="ARBA" id="ARBA00023125"/>
    </source>
</evidence>
<feature type="domain" description="HTH rpiR-type" evidence="4">
    <location>
        <begin position="5"/>
        <end position="81"/>
    </location>
</feature>
<dbReference type="InterPro" id="IPR047640">
    <property type="entry name" value="RpiR-like"/>
</dbReference>
<dbReference type="SUPFAM" id="SSF46689">
    <property type="entry name" value="Homeodomain-like"/>
    <property type="match status" value="1"/>
</dbReference>
<dbReference type="RefSeq" id="WP_377770755.1">
    <property type="nucleotide sequence ID" value="NZ_JBHUHO010000020.1"/>
</dbReference>
<dbReference type="PROSITE" id="PS51071">
    <property type="entry name" value="HTH_RPIR"/>
    <property type="match status" value="1"/>
</dbReference>
<dbReference type="Gene3D" id="1.10.10.10">
    <property type="entry name" value="Winged helix-like DNA-binding domain superfamily/Winged helix DNA-binding domain"/>
    <property type="match status" value="1"/>
</dbReference>
<dbReference type="Pfam" id="PF01380">
    <property type="entry name" value="SIS"/>
    <property type="match status" value="1"/>
</dbReference>
<dbReference type="SUPFAM" id="SSF53697">
    <property type="entry name" value="SIS domain"/>
    <property type="match status" value="1"/>
</dbReference>
<dbReference type="CDD" id="cd05013">
    <property type="entry name" value="SIS_RpiR"/>
    <property type="match status" value="1"/>
</dbReference>
<keyword evidence="1" id="KW-0805">Transcription regulation</keyword>
<feature type="domain" description="SIS" evidence="5">
    <location>
        <begin position="125"/>
        <end position="265"/>
    </location>
</feature>
<dbReference type="Gene3D" id="3.40.50.10490">
    <property type="entry name" value="Glucose-6-phosphate isomerase like protein, domain 1"/>
    <property type="match status" value="1"/>
</dbReference>
<comment type="caution">
    <text evidence="6">The sequence shown here is derived from an EMBL/GenBank/DDBJ whole genome shotgun (WGS) entry which is preliminary data.</text>
</comment>
<protein>
    <submittedName>
        <fullName evidence="6">MurR/RpiR family transcriptional regulator</fullName>
    </submittedName>
</protein>
<dbReference type="PANTHER" id="PTHR30514:SF9">
    <property type="entry name" value="TRANSCRIPTIONAL REGULATOR"/>
    <property type="match status" value="1"/>
</dbReference>
<proteinExistence type="predicted"/>
<organism evidence="6 7">
    <name type="scientific">Paenibacillus yanchengensis</name>
    <dbReference type="NCBI Taxonomy" id="2035833"/>
    <lineage>
        <taxon>Bacteria</taxon>
        <taxon>Bacillati</taxon>
        <taxon>Bacillota</taxon>
        <taxon>Bacilli</taxon>
        <taxon>Bacillales</taxon>
        <taxon>Paenibacillaceae</taxon>
        <taxon>Paenibacillus</taxon>
    </lineage>
</organism>
<dbReference type="InterPro" id="IPR001347">
    <property type="entry name" value="SIS_dom"/>
</dbReference>
<evidence type="ECO:0000259" key="5">
    <source>
        <dbReference type="PROSITE" id="PS51464"/>
    </source>
</evidence>
<evidence type="ECO:0000313" key="7">
    <source>
        <dbReference type="Proteomes" id="UP001597362"/>
    </source>
</evidence>
<evidence type="ECO:0000256" key="3">
    <source>
        <dbReference type="ARBA" id="ARBA00023163"/>
    </source>
</evidence>
<dbReference type="PANTHER" id="PTHR30514">
    <property type="entry name" value="GLUCOKINASE"/>
    <property type="match status" value="1"/>
</dbReference>
<gene>
    <name evidence="6" type="ORF">ACFSJH_07205</name>
</gene>
<dbReference type="Proteomes" id="UP001597362">
    <property type="component" value="Unassembled WGS sequence"/>
</dbReference>
<dbReference type="EMBL" id="JBHUHO010000020">
    <property type="protein sequence ID" value="MFD2115516.1"/>
    <property type="molecule type" value="Genomic_DNA"/>
</dbReference>
<dbReference type="PROSITE" id="PS51464">
    <property type="entry name" value="SIS"/>
    <property type="match status" value="1"/>
</dbReference>
<keyword evidence="7" id="KW-1185">Reference proteome</keyword>
<keyword evidence="2" id="KW-0238">DNA-binding</keyword>
<dbReference type="InterPro" id="IPR009057">
    <property type="entry name" value="Homeodomain-like_sf"/>
</dbReference>
<dbReference type="InterPro" id="IPR000281">
    <property type="entry name" value="HTH_RpiR"/>
</dbReference>
<accession>A0ABW4YIK0</accession>
<evidence type="ECO:0000256" key="1">
    <source>
        <dbReference type="ARBA" id="ARBA00023015"/>
    </source>
</evidence>
<dbReference type="Pfam" id="PF01418">
    <property type="entry name" value="HTH_6"/>
    <property type="match status" value="1"/>
</dbReference>
<dbReference type="InterPro" id="IPR035472">
    <property type="entry name" value="RpiR-like_SIS"/>
</dbReference>
<dbReference type="InterPro" id="IPR046348">
    <property type="entry name" value="SIS_dom_sf"/>
</dbReference>